<evidence type="ECO:0000313" key="2">
    <source>
        <dbReference type="EMBL" id="OIT38391.1"/>
    </source>
</evidence>
<organism evidence="2 3">
    <name type="scientific">Nicotiana attenuata</name>
    <name type="common">Coyote tobacco</name>
    <dbReference type="NCBI Taxonomy" id="49451"/>
    <lineage>
        <taxon>Eukaryota</taxon>
        <taxon>Viridiplantae</taxon>
        <taxon>Streptophyta</taxon>
        <taxon>Embryophyta</taxon>
        <taxon>Tracheophyta</taxon>
        <taxon>Spermatophyta</taxon>
        <taxon>Magnoliopsida</taxon>
        <taxon>eudicotyledons</taxon>
        <taxon>Gunneridae</taxon>
        <taxon>Pentapetalae</taxon>
        <taxon>asterids</taxon>
        <taxon>lamiids</taxon>
        <taxon>Solanales</taxon>
        <taxon>Solanaceae</taxon>
        <taxon>Nicotianoideae</taxon>
        <taxon>Nicotianeae</taxon>
        <taxon>Nicotiana</taxon>
    </lineage>
</organism>
<evidence type="ECO:0000256" key="1">
    <source>
        <dbReference type="SAM" id="MobiDB-lite"/>
    </source>
</evidence>
<feature type="compositionally biased region" description="Basic residues" evidence="1">
    <location>
        <begin position="432"/>
        <end position="441"/>
    </location>
</feature>
<evidence type="ECO:0000313" key="3">
    <source>
        <dbReference type="Proteomes" id="UP000187609"/>
    </source>
</evidence>
<protein>
    <recommendedName>
        <fullName evidence="4">DUF4283 domain-containing protein</fullName>
    </recommendedName>
</protein>
<dbReference type="AlphaFoldDB" id="A0A314L9D5"/>
<feature type="region of interest" description="Disordered" evidence="1">
    <location>
        <begin position="392"/>
        <end position="441"/>
    </location>
</feature>
<accession>A0A314L9D5</accession>
<comment type="caution">
    <text evidence="2">The sequence shown here is derived from an EMBL/GenBank/DDBJ whole genome shotgun (WGS) entry which is preliminary data.</text>
</comment>
<proteinExistence type="predicted"/>
<name>A0A314L9D5_NICAT</name>
<keyword evidence="3" id="KW-1185">Reference proteome</keyword>
<reference evidence="2" key="1">
    <citation type="submission" date="2016-11" db="EMBL/GenBank/DDBJ databases">
        <title>The genome of Nicotiana attenuata.</title>
        <authorList>
            <person name="Xu S."/>
            <person name="Brockmoeller T."/>
            <person name="Gaquerel E."/>
            <person name="Navarro A."/>
            <person name="Kuhl H."/>
            <person name="Gase K."/>
            <person name="Ling Z."/>
            <person name="Zhou W."/>
            <person name="Kreitzer C."/>
            <person name="Stanke M."/>
            <person name="Tang H."/>
            <person name="Lyons E."/>
            <person name="Pandey P."/>
            <person name="Pandey S.P."/>
            <person name="Timmermann B."/>
            <person name="Baldwin I.T."/>
        </authorList>
    </citation>
    <scope>NUCLEOTIDE SEQUENCE [LARGE SCALE GENOMIC DNA]</scope>
    <source>
        <strain evidence="2">UT</strain>
    </source>
</reference>
<dbReference type="Gramene" id="OIT38391">
    <property type="protein sequence ID" value="OIT38391"/>
    <property type="gene ID" value="A4A49_29701"/>
</dbReference>
<gene>
    <name evidence="2" type="ORF">A4A49_29701</name>
</gene>
<dbReference type="Proteomes" id="UP000187609">
    <property type="component" value="Unassembled WGS sequence"/>
</dbReference>
<dbReference type="EMBL" id="MJEQ01000209">
    <property type="protein sequence ID" value="OIT38391.1"/>
    <property type="molecule type" value="Genomic_DNA"/>
</dbReference>
<evidence type="ECO:0008006" key="4">
    <source>
        <dbReference type="Google" id="ProtNLM"/>
    </source>
</evidence>
<sequence length="441" mass="50435">MDEDTRERKHMRWARICVRYSDVRVPANIELVVDDLVFIVPVLVESNAWVEKIDRKIVGDCRRDWEYEQAAQLWQQKKPQVPNGEFSLIAGTRGKRDSWHNKRDVGNLQRDQRINGDPRRANPRINMKKSDSEHVALSHNMKKDFKGKGSYIDKIQRPKKVAQIYRPIKKPNPGNGDKIGDVGQKEGPVKIGGASELSMGPINTSPLSVLSPSVQTGLIINQKEQETRPSCSYKVNICLPDPPFLRNRFSLLSPNQFAIVPAECSSCQEFFEEIEEMTENIEGSTTTKEHPIEPNLEMIVQESSGPVINFFDDGEIPYNEVESIHAVDSPSQILMLPWYENGPCNIQERLNFTDASRWVKSNMLKLCRQLVVKADDQENDLLNLLMRIGRSRLARPKPQNKSPSSHKRNQREIEGLKNFGVNYGDKPESRDRGRKAITNRR</sequence>